<gene>
    <name evidence="2" type="ORF">V8G54_019950</name>
</gene>
<proteinExistence type="predicted"/>
<dbReference type="AlphaFoldDB" id="A0AAQ3RVZ0"/>
<dbReference type="EMBL" id="CP144695">
    <property type="protein sequence ID" value="WVZ06604.1"/>
    <property type="molecule type" value="Genomic_DNA"/>
</dbReference>
<evidence type="ECO:0000313" key="2">
    <source>
        <dbReference type="EMBL" id="WVZ06604.1"/>
    </source>
</evidence>
<organism evidence="2 3">
    <name type="scientific">Vigna mungo</name>
    <name type="common">Black gram</name>
    <name type="synonym">Phaseolus mungo</name>
    <dbReference type="NCBI Taxonomy" id="3915"/>
    <lineage>
        <taxon>Eukaryota</taxon>
        <taxon>Viridiplantae</taxon>
        <taxon>Streptophyta</taxon>
        <taxon>Embryophyta</taxon>
        <taxon>Tracheophyta</taxon>
        <taxon>Spermatophyta</taxon>
        <taxon>Magnoliopsida</taxon>
        <taxon>eudicotyledons</taxon>
        <taxon>Gunneridae</taxon>
        <taxon>Pentapetalae</taxon>
        <taxon>rosids</taxon>
        <taxon>fabids</taxon>
        <taxon>Fabales</taxon>
        <taxon>Fabaceae</taxon>
        <taxon>Papilionoideae</taxon>
        <taxon>50 kb inversion clade</taxon>
        <taxon>NPAAA clade</taxon>
        <taxon>indigoferoid/millettioid clade</taxon>
        <taxon>Phaseoleae</taxon>
        <taxon>Vigna</taxon>
    </lineage>
</organism>
<evidence type="ECO:0000256" key="1">
    <source>
        <dbReference type="SAM" id="MobiDB-lite"/>
    </source>
</evidence>
<dbReference type="Proteomes" id="UP001374535">
    <property type="component" value="Chromosome 6"/>
</dbReference>
<reference evidence="2 3" key="1">
    <citation type="journal article" date="2023" name="Life. Sci Alliance">
        <title>Evolutionary insights into 3D genome organization and epigenetic landscape of Vigna mungo.</title>
        <authorList>
            <person name="Junaid A."/>
            <person name="Singh B."/>
            <person name="Bhatia S."/>
        </authorList>
    </citation>
    <scope>NUCLEOTIDE SEQUENCE [LARGE SCALE GENOMIC DNA]</scope>
    <source>
        <strain evidence="2">Urdbean</strain>
    </source>
</reference>
<feature type="region of interest" description="Disordered" evidence="1">
    <location>
        <begin position="33"/>
        <end position="56"/>
    </location>
</feature>
<name>A0AAQ3RVZ0_VIGMU</name>
<keyword evidence="3" id="KW-1185">Reference proteome</keyword>
<sequence>MASPTPTSFASPMMAMDEALVVSISKRKAQWRVPNRSEDVSCSEEEEGSSAVSSRQVVALATADGSSGSERHRRRHQNLVVTVVCDRNRDKPPWLERDPRSEWWSKNEVKWLNPSSELEEIKALGLANGLSPFLLRGSVHSHPLMPIHSPISFYQQKRGFGPSRWASFPFATRNSHLHPPFIWAKALFQTAPPKLHSCTPVFGPRSKFYVAPLALWGANTFPTRNRLPNSNFGFLFHNKLWWRLQILFFKTVSFFGSSSSRRDFPVATAEGIEEGGEGQQLDEGVPADGERIKNVVGQAEEVDGEAVVSPDGLQQERIEAEEVVGDVGAMQMVTLAHLNGRVHLYVVHNVSEAEVIHMIEYNVDEGGEDVAPFGQQLDEGVPADGERIKDVVGQTGEVDGEAVVSPDGLQQERIEAEEVVGEAEEVAGIQVDEDDVQRTEAAEVELQTPSIEVNRAEEVYGIQVDRAEEVHGIEVQADSVEVDRVEACEVEVEADRIQPQDGEMDDVQKEGEMDKEDGLVDIDIECDVRESCSDLEVEVEPFLPESDSDMDEDGINDCSWFNDEWQSEELSSVENNIEIYYLELIENTFSYPLFVTI</sequence>
<evidence type="ECO:0000313" key="3">
    <source>
        <dbReference type="Proteomes" id="UP001374535"/>
    </source>
</evidence>
<accession>A0AAQ3RVZ0</accession>
<protein>
    <submittedName>
        <fullName evidence="2">Uncharacterized protein</fullName>
    </submittedName>
</protein>